<dbReference type="AlphaFoldDB" id="A0A0A0C1U1"/>
<name>A0A0A0C1U1_9CELL</name>
<dbReference type="RefSeq" id="WP_156968324.1">
    <property type="nucleotide sequence ID" value="NZ_AXCZ01000018.1"/>
</dbReference>
<reference evidence="2 3" key="1">
    <citation type="submission" date="2013-08" db="EMBL/GenBank/DDBJ databases">
        <title>Genome sequencing of Cellulomonas bogoriensis 69B4.</title>
        <authorList>
            <person name="Chen F."/>
            <person name="Li Y."/>
            <person name="Wang G."/>
        </authorList>
    </citation>
    <scope>NUCLEOTIDE SEQUENCE [LARGE SCALE GENOMIC DNA]</scope>
    <source>
        <strain evidence="2 3">69B4</strain>
    </source>
</reference>
<dbReference type="InterPro" id="IPR029044">
    <property type="entry name" value="Nucleotide-diphossugar_trans"/>
</dbReference>
<dbReference type="CDD" id="cd00761">
    <property type="entry name" value="Glyco_tranf_GTA_type"/>
    <property type="match status" value="1"/>
</dbReference>
<dbReference type="PANTHER" id="PTHR43685">
    <property type="entry name" value="GLYCOSYLTRANSFERASE"/>
    <property type="match status" value="1"/>
</dbReference>
<dbReference type="PANTHER" id="PTHR43685:SF2">
    <property type="entry name" value="GLYCOSYLTRANSFERASE 2-LIKE DOMAIN-CONTAINING PROTEIN"/>
    <property type="match status" value="1"/>
</dbReference>
<keyword evidence="3" id="KW-1185">Reference proteome</keyword>
<comment type="caution">
    <text evidence="2">The sequence shown here is derived from an EMBL/GenBank/DDBJ whole genome shotgun (WGS) entry which is preliminary data.</text>
</comment>
<dbReference type="EMBL" id="AXCZ01000018">
    <property type="protein sequence ID" value="KGM13947.1"/>
    <property type="molecule type" value="Genomic_DNA"/>
</dbReference>
<dbReference type="Proteomes" id="UP000054314">
    <property type="component" value="Unassembled WGS sequence"/>
</dbReference>
<proteinExistence type="predicted"/>
<dbReference type="InterPro" id="IPR001173">
    <property type="entry name" value="Glyco_trans_2-like"/>
</dbReference>
<dbReference type="Gene3D" id="3.90.550.10">
    <property type="entry name" value="Spore Coat Polysaccharide Biosynthesis Protein SpsA, Chain A"/>
    <property type="match status" value="1"/>
</dbReference>
<dbReference type="GO" id="GO:0016740">
    <property type="term" value="F:transferase activity"/>
    <property type="evidence" value="ECO:0007669"/>
    <property type="project" value="UniProtKB-KW"/>
</dbReference>
<gene>
    <name evidence="2" type="ORF">N869_01880</name>
</gene>
<feature type="domain" description="Glycosyltransferase 2-like" evidence="1">
    <location>
        <begin position="22"/>
        <end position="175"/>
    </location>
</feature>
<evidence type="ECO:0000313" key="2">
    <source>
        <dbReference type="EMBL" id="KGM13947.1"/>
    </source>
</evidence>
<evidence type="ECO:0000313" key="3">
    <source>
        <dbReference type="Proteomes" id="UP000054314"/>
    </source>
</evidence>
<dbReference type="Pfam" id="PF00535">
    <property type="entry name" value="Glycos_transf_2"/>
    <property type="match status" value="1"/>
</dbReference>
<evidence type="ECO:0000259" key="1">
    <source>
        <dbReference type="Pfam" id="PF00535"/>
    </source>
</evidence>
<dbReference type="InterPro" id="IPR050834">
    <property type="entry name" value="Glycosyltransf_2"/>
</dbReference>
<keyword evidence="2" id="KW-0808">Transferase</keyword>
<organism evidence="2 3">
    <name type="scientific">Cellulomonas bogoriensis 69B4 = DSM 16987</name>
    <dbReference type="NCBI Taxonomy" id="1386082"/>
    <lineage>
        <taxon>Bacteria</taxon>
        <taxon>Bacillati</taxon>
        <taxon>Actinomycetota</taxon>
        <taxon>Actinomycetes</taxon>
        <taxon>Micrococcales</taxon>
        <taxon>Cellulomonadaceae</taxon>
        <taxon>Cellulomonas</taxon>
    </lineage>
</organism>
<accession>A0A0A0C1U1</accession>
<dbReference type="OrthoDB" id="153025at2"/>
<dbReference type="SUPFAM" id="SSF53448">
    <property type="entry name" value="Nucleotide-diphospho-sugar transferases"/>
    <property type="match status" value="1"/>
</dbReference>
<protein>
    <submittedName>
        <fullName evidence="2">Glycosyl transferase family 2</fullName>
    </submittedName>
</protein>
<sequence>MSQTSTTMPGTDTGLPWAPAVTVVIATRGRPVLLRQAVASVLAQDYTGPLDVVVVYDQVDVDTLDDVAVPEGRRLRTIPNVRTTGLAGGRNTGIEAATGELVAFCDDDDAWLPGKLGAQVRAWEQDPSAAVVATGIRIESEGGAHVRTPPTTATFEDFLASRLTEVHPSSFLLRRADLLGSIGLVDEDLPASYGEDYDLLLRATQVGHVRCVPDPLVVVNWNRPSFFTGRWEGIAAGLSYLLAKFPEFETSPRGTARVAGQVAFAHAALGDRPEARRWAWAALRRDPRQLRAHAALLVALRLAPPGWLVATVNRFGRGL</sequence>